<dbReference type="RefSeq" id="WP_151107060.1">
    <property type="nucleotide sequence ID" value="NZ_WAEM01000002.1"/>
</dbReference>
<reference evidence="2 3" key="1">
    <citation type="submission" date="2019-09" db="EMBL/GenBank/DDBJ databases">
        <title>Flavobacterium sp. nov., isolated from glacier ice.</title>
        <authorList>
            <person name="Liu Q."/>
        </authorList>
    </citation>
    <scope>NUCLEOTIDE SEQUENCE [LARGE SCALE GENOMIC DNA]</scope>
    <source>
        <strain evidence="2 3">NBRC 112527</strain>
    </source>
</reference>
<evidence type="ECO:0000313" key="2">
    <source>
        <dbReference type="EMBL" id="KAB1157066.1"/>
    </source>
</evidence>
<proteinExistence type="predicted"/>
<dbReference type="Proteomes" id="UP000490922">
    <property type="component" value="Unassembled WGS sequence"/>
</dbReference>
<dbReference type="EMBL" id="WAEM01000002">
    <property type="protein sequence ID" value="KAB1157066.1"/>
    <property type="molecule type" value="Genomic_DNA"/>
</dbReference>
<feature type="transmembrane region" description="Helical" evidence="1">
    <location>
        <begin position="45"/>
        <end position="62"/>
    </location>
</feature>
<evidence type="ECO:0000256" key="1">
    <source>
        <dbReference type="SAM" id="Phobius"/>
    </source>
</evidence>
<dbReference type="OrthoDB" id="1452530at2"/>
<keyword evidence="1" id="KW-1133">Transmembrane helix</keyword>
<accession>A0A7J5AHM8</accession>
<keyword evidence="3" id="KW-1185">Reference proteome</keyword>
<keyword evidence="1" id="KW-0472">Membrane</keyword>
<keyword evidence="1" id="KW-0812">Transmembrane</keyword>
<comment type="caution">
    <text evidence="2">The sequence shown here is derived from an EMBL/GenBank/DDBJ whole genome shotgun (WGS) entry which is preliminary data.</text>
</comment>
<organism evidence="2 3">
    <name type="scientific">Flavobacterium luteum</name>
    <dbReference type="NCBI Taxonomy" id="2026654"/>
    <lineage>
        <taxon>Bacteria</taxon>
        <taxon>Pseudomonadati</taxon>
        <taxon>Bacteroidota</taxon>
        <taxon>Flavobacteriia</taxon>
        <taxon>Flavobacteriales</taxon>
        <taxon>Flavobacteriaceae</taxon>
        <taxon>Flavobacterium</taxon>
    </lineage>
</organism>
<gene>
    <name evidence="2" type="ORF">F6464_06900</name>
</gene>
<name>A0A7J5AHM8_9FLAO</name>
<sequence>MSTNSNKNIEDQEIDLALISEKIGSFFQKINTSIFKTLQFLIKKSKIILIIIIISVGLGVYFDKSYKTFDHQIIVEPNFKSTDYLYSKINLIESKIKEGDLVFLKQIGIKEPNFVIKININPIVDLNKFINSASENNQSFELLKLMVENGDIKKIVEDKVMSKSYSHYLITISTTNKNDVKETVEPILNFLNKSSFYSKVQKQEINNIQLKIKANDDIIAQIDGFLNNFTKKTDSSQNIKSDKLVYYNENTQLNDAIETKNKLISEKGYLRLQLVSADKIIKENSTSLNIENTKSINGKLKFILPFLFTFIFILIHIFISFYKKQAEKANQN</sequence>
<dbReference type="AlphaFoldDB" id="A0A7J5AHM8"/>
<evidence type="ECO:0000313" key="3">
    <source>
        <dbReference type="Proteomes" id="UP000490922"/>
    </source>
</evidence>
<protein>
    <submittedName>
        <fullName evidence="2">Uncharacterized protein</fullName>
    </submittedName>
</protein>
<feature type="transmembrane region" description="Helical" evidence="1">
    <location>
        <begin position="302"/>
        <end position="322"/>
    </location>
</feature>